<evidence type="ECO:0000313" key="1">
    <source>
        <dbReference type="EMBL" id="ESP89720.1"/>
    </source>
</evidence>
<keyword evidence="2" id="KW-1185">Reference proteome</keyword>
<dbReference type="Proteomes" id="UP000017840">
    <property type="component" value="Unassembled WGS sequence"/>
</dbReference>
<dbReference type="eggNOG" id="arCOG09396">
    <property type="taxonomic scope" value="Archaea"/>
</dbReference>
<sequence>MPTSERDEGGRYKPEHSDAEVLDAVRTHNPAATSEVADELGIARQSADYRLRKLADANHVNHKKIGAAAVWSLPAEAER</sequence>
<dbReference type="EMBL" id="ASGZ01000005">
    <property type="protein sequence ID" value="ESP89720.1"/>
    <property type="molecule type" value="Genomic_DNA"/>
</dbReference>
<proteinExistence type="predicted"/>
<dbReference type="Pfam" id="PF12840">
    <property type="entry name" value="HTH_20"/>
    <property type="match status" value="1"/>
</dbReference>
<protein>
    <recommendedName>
        <fullName evidence="3">Hth domain-containing protein</fullName>
    </recommendedName>
</protein>
<gene>
    <name evidence="1" type="ORF">K933_01996</name>
</gene>
<evidence type="ECO:0008006" key="3">
    <source>
        <dbReference type="Google" id="ProtNLM"/>
    </source>
</evidence>
<organism evidence="1 2">
    <name type="scientific">Candidatus Halobonum tyrrellensis G22</name>
    <dbReference type="NCBI Taxonomy" id="1324957"/>
    <lineage>
        <taxon>Archaea</taxon>
        <taxon>Methanobacteriati</taxon>
        <taxon>Methanobacteriota</taxon>
        <taxon>Stenosarchaea group</taxon>
        <taxon>Halobacteria</taxon>
        <taxon>Halobacteriales</taxon>
        <taxon>Haloferacaceae</taxon>
        <taxon>Candidatus Halobonum</taxon>
    </lineage>
</organism>
<dbReference type="SUPFAM" id="SSF46785">
    <property type="entry name" value="Winged helix' DNA-binding domain"/>
    <property type="match status" value="1"/>
</dbReference>
<dbReference type="Gene3D" id="1.10.10.10">
    <property type="entry name" value="Winged helix-like DNA-binding domain superfamily/Winged helix DNA-binding domain"/>
    <property type="match status" value="1"/>
</dbReference>
<evidence type="ECO:0000313" key="2">
    <source>
        <dbReference type="Proteomes" id="UP000017840"/>
    </source>
</evidence>
<dbReference type="AlphaFoldDB" id="V4HG74"/>
<dbReference type="OrthoDB" id="174131at2157"/>
<dbReference type="InterPro" id="IPR036388">
    <property type="entry name" value="WH-like_DNA-bd_sf"/>
</dbReference>
<dbReference type="STRING" id="1324957.K933_01996"/>
<accession>V4HG74</accession>
<dbReference type="RefSeq" id="WP_023392995.1">
    <property type="nucleotide sequence ID" value="NZ_ASGZ01000005.1"/>
</dbReference>
<name>V4HG74_9EURY</name>
<dbReference type="InterPro" id="IPR036390">
    <property type="entry name" value="WH_DNA-bd_sf"/>
</dbReference>
<reference evidence="1 2" key="1">
    <citation type="journal article" date="2013" name="Genome Announc.">
        <title>Draft Genome Sequence of 'Candidatus Halobonum tyrrellensis' Strain G22, Isolated from the Hypersaline Waters of Lake Tyrrell, Australia.</title>
        <authorList>
            <person name="Ugalde J.A."/>
            <person name="Narasingarao P."/>
            <person name="Kuo S."/>
            <person name="Podell S."/>
            <person name="Allen E.E."/>
        </authorList>
    </citation>
    <scope>NUCLEOTIDE SEQUENCE [LARGE SCALE GENOMIC DNA]</scope>
    <source>
        <strain evidence="1 2">G22</strain>
    </source>
</reference>
<comment type="caution">
    <text evidence="1">The sequence shown here is derived from an EMBL/GenBank/DDBJ whole genome shotgun (WGS) entry which is preliminary data.</text>
</comment>